<evidence type="ECO:0000313" key="2">
    <source>
        <dbReference type="EMBL" id="RYR01485.1"/>
    </source>
</evidence>
<dbReference type="EMBL" id="SDMP01000016">
    <property type="protein sequence ID" value="RYR01485.1"/>
    <property type="molecule type" value="Genomic_DNA"/>
</dbReference>
<dbReference type="Proteomes" id="UP000289738">
    <property type="component" value="Chromosome B06"/>
</dbReference>
<keyword evidence="3" id="KW-1185">Reference proteome</keyword>
<evidence type="ECO:0000313" key="3">
    <source>
        <dbReference type="Proteomes" id="UP000289738"/>
    </source>
</evidence>
<sequence>MWKSLNRKAQRGTKFNKKPETQGNQAPPPPGYPTDQDPPTKKGFMSRTKKKGERGFIEGCFNMHTPNSQASPKTHSPFLPISPHTCRMKSWQKESRLNAVICERSMLQNIIVALYKLRNLNLSFLNIIPKILKPAYILDLPIQSEQNQNIFIRFHSMCFSTLRNK</sequence>
<protein>
    <submittedName>
        <fullName evidence="2">Uncharacterized protein</fullName>
    </submittedName>
</protein>
<accession>A0A444YHS2</accession>
<feature type="region of interest" description="Disordered" evidence="1">
    <location>
        <begin position="1"/>
        <end position="49"/>
    </location>
</feature>
<comment type="caution">
    <text evidence="2">The sequence shown here is derived from an EMBL/GenBank/DDBJ whole genome shotgun (WGS) entry which is preliminary data.</text>
</comment>
<dbReference type="AlphaFoldDB" id="A0A444YHS2"/>
<name>A0A444YHS2_ARAHY</name>
<evidence type="ECO:0000256" key="1">
    <source>
        <dbReference type="SAM" id="MobiDB-lite"/>
    </source>
</evidence>
<gene>
    <name evidence="2" type="ORF">Ahy_B06g080358</name>
</gene>
<proteinExistence type="predicted"/>
<feature type="compositionally biased region" description="Basic residues" evidence="1">
    <location>
        <begin position="1"/>
        <end position="16"/>
    </location>
</feature>
<organism evidence="2 3">
    <name type="scientific">Arachis hypogaea</name>
    <name type="common">Peanut</name>
    <dbReference type="NCBI Taxonomy" id="3818"/>
    <lineage>
        <taxon>Eukaryota</taxon>
        <taxon>Viridiplantae</taxon>
        <taxon>Streptophyta</taxon>
        <taxon>Embryophyta</taxon>
        <taxon>Tracheophyta</taxon>
        <taxon>Spermatophyta</taxon>
        <taxon>Magnoliopsida</taxon>
        <taxon>eudicotyledons</taxon>
        <taxon>Gunneridae</taxon>
        <taxon>Pentapetalae</taxon>
        <taxon>rosids</taxon>
        <taxon>fabids</taxon>
        <taxon>Fabales</taxon>
        <taxon>Fabaceae</taxon>
        <taxon>Papilionoideae</taxon>
        <taxon>50 kb inversion clade</taxon>
        <taxon>dalbergioids sensu lato</taxon>
        <taxon>Dalbergieae</taxon>
        <taxon>Pterocarpus clade</taxon>
        <taxon>Arachis</taxon>
    </lineage>
</organism>
<reference evidence="2 3" key="1">
    <citation type="submission" date="2019-01" db="EMBL/GenBank/DDBJ databases">
        <title>Sequencing of cultivated peanut Arachis hypogaea provides insights into genome evolution and oil improvement.</title>
        <authorList>
            <person name="Chen X."/>
        </authorList>
    </citation>
    <scope>NUCLEOTIDE SEQUENCE [LARGE SCALE GENOMIC DNA]</scope>
    <source>
        <strain evidence="3">cv. Fuhuasheng</strain>
        <tissue evidence="2">Leaves</tissue>
    </source>
</reference>